<evidence type="ECO:0000313" key="2">
    <source>
        <dbReference type="Proteomes" id="UP000559256"/>
    </source>
</evidence>
<name>A0A8H5CUC9_9AGAR</name>
<dbReference type="AlphaFoldDB" id="A0A8H5CUC9"/>
<dbReference type="EMBL" id="JAACJM010000087">
    <property type="protein sequence ID" value="KAF5348184.1"/>
    <property type="molecule type" value="Genomic_DNA"/>
</dbReference>
<keyword evidence="2" id="KW-1185">Reference proteome</keyword>
<accession>A0A8H5CUC9</accession>
<proteinExistence type="predicted"/>
<gene>
    <name evidence="1" type="ORF">D9758_014659</name>
</gene>
<sequence>MRRGEGGGQAGPYDQKGTSGLVISFWRPLAPNPQSLLNNKNRNMTQPSEKVFSKEHQWGGSCLTFVNGLFRVESESAGTGAELGPSFRFQF</sequence>
<protein>
    <submittedName>
        <fullName evidence="1">Uncharacterized protein</fullName>
    </submittedName>
</protein>
<organism evidence="1 2">
    <name type="scientific">Tetrapyrgos nigripes</name>
    <dbReference type="NCBI Taxonomy" id="182062"/>
    <lineage>
        <taxon>Eukaryota</taxon>
        <taxon>Fungi</taxon>
        <taxon>Dikarya</taxon>
        <taxon>Basidiomycota</taxon>
        <taxon>Agaricomycotina</taxon>
        <taxon>Agaricomycetes</taxon>
        <taxon>Agaricomycetidae</taxon>
        <taxon>Agaricales</taxon>
        <taxon>Marasmiineae</taxon>
        <taxon>Marasmiaceae</taxon>
        <taxon>Tetrapyrgos</taxon>
    </lineage>
</organism>
<dbReference type="Proteomes" id="UP000559256">
    <property type="component" value="Unassembled WGS sequence"/>
</dbReference>
<reference evidence="1 2" key="1">
    <citation type="journal article" date="2020" name="ISME J.">
        <title>Uncovering the hidden diversity of litter-decomposition mechanisms in mushroom-forming fungi.</title>
        <authorList>
            <person name="Floudas D."/>
            <person name="Bentzer J."/>
            <person name="Ahren D."/>
            <person name="Johansson T."/>
            <person name="Persson P."/>
            <person name="Tunlid A."/>
        </authorList>
    </citation>
    <scope>NUCLEOTIDE SEQUENCE [LARGE SCALE GENOMIC DNA]</scope>
    <source>
        <strain evidence="1 2">CBS 291.85</strain>
    </source>
</reference>
<comment type="caution">
    <text evidence="1">The sequence shown here is derived from an EMBL/GenBank/DDBJ whole genome shotgun (WGS) entry which is preliminary data.</text>
</comment>
<evidence type="ECO:0000313" key="1">
    <source>
        <dbReference type="EMBL" id="KAF5348184.1"/>
    </source>
</evidence>